<feature type="domain" description="DUF6314" evidence="1">
    <location>
        <begin position="89"/>
        <end position="205"/>
    </location>
</feature>
<organism evidence="2 3">
    <name type="scientific">Salinisphaera shabanensis E1L3A</name>
    <dbReference type="NCBI Taxonomy" id="1033802"/>
    <lineage>
        <taxon>Bacteria</taxon>
        <taxon>Pseudomonadati</taxon>
        <taxon>Pseudomonadota</taxon>
        <taxon>Gammaproteobacteria</taxon>
        <taxon>Salinisphaerales</taxon>
        <taxon>Salinisphaeraceae</taxon>
        <taxon>Salinisphaera</taxon>
    </lineage>
</organism>
<proteinExistence type="predicted"/>
<dbReference type="EMBL" id="AFNV02000031">
    <property type="protein sequence ID" value="ERJ17687.1"/>
    <property type="molecule type" value="Genomic_DNA"/>
</dbReference>
<name>U2EH13_9GAMM</name>
<reference evidence="2 3" key="1">
    <citation type="journal article" date="2011" name="J. Bacteriol.">
        <title>Genome sequence of Salinisphaera shabanensis, a gammaproteobacterium from the harsh, variable environment of the brine-seawater interface of the Shaban Deep in the Red Sea.</title>
        <authorList>
            <person name="Antunes A."/>
            <person name="Alam I."/>
            <person name="Bajic V.B."/>
            <person name="Stingl U."/>
        </authorList>
    </citation>
    <scope>NUCLEOTIDE SEQUENCE [LARGE SCALE GENOMIC DNA]</scope>
    <source>
        <strain evidence="2 3">E1L3A</strain>
    </source>
</reference>
<keyword evidence="3" id="KW-1185">Reference proteome</keyword>
<dbReference type="eggNOG" id="COG1777">
    <property type="taxonomic scope" value="Bacteria"/>
</dbReference>
<accession>U2EH13</accession>
<evidence type="ECO:0000313" key="2">
    <source>
        <dbReference type="EMBL" id="ERJ17687.1"/>
    </source>
</evidence>
<dbReference type="Pfam" id="PF19834">
    <property type="entry name" value="DUF6314"/>
    <property type="match status" value="1"/>
</dbReference>
<evidence type="ECO:0000313" key="3">
    <source>
        <dbReference type="Proteomes" id="UP000006242"/>
    </source>
</evidence>
<gene>
    <name evidence="2" type="ORF">SSPSH_003533</name>
</gene>
<comment type="caution">
    <text evidence="2">The sequence shown here is derived from an EMBL/GenBank/DDBJ whole genome shotgun (WGS) entry which is preliminary data.</text>
</comment>
<dbReference type="AlphaFoldDB" id="U2EH13"/>
<dbReference type="Proteomes" id="UP000006242">
    <property type="component" value="Unassembled WGS sequence"/>
</dbReference>
<dbReference type="STRING" id="1033802.SSPSH_003533"/>
<protein>
    <recommendedName>
        <fullName evidence="1">DUF6314 domain-containing protein</fullName>
    </recommendedName>
</protein>
<sequence>MGANTSSASVMRVSTANVASTWPDRYTPIKLNENAHSPVTPNSIAMPRAAPSQINESAIIELRARLTDIRQLSFSAKPGPYSRTGWAGRGEARVQASDDDDGLRFNESGEFTPAATGVAVAFRNVYRWVLHADRISLWHERFGRDAAVWLFDLVPTTPREMVAAKSHRCGDDRYEARLRVVDEGFDLRWAIAGPRKDETLMYKYRP</sequence>
<evidence type="ECO:0000259" key="1">
    <source>
        <dbReference type="Pfam" id="PF19834"/>
    </source>
</evidence>
<dbReference type="InterPro" id="IPR045632">
    <property type="entry name" value="DUF6314"/>
</dbReference>
<reference evidence="2 3" key="2">
    <citation type="journal article" date="2013" name="PLoS ONE">
        <title>INDIGO - INtegrated Data Warehouse of MIcrobial GenOmes with Examples from the Red Sea Extremophiles.</title>
        <authorList>
            <person name="Alam I."/>
            <person name="Antunes A."/>
            <person name="Kamau A.A."/>
            <person name="Ba Alawi W."/>
            <person name="Kalkatawi M."/>
            <person name="Stingl U."/>
            <person name="Bajic V.B."/>
        </authorList>
    </citation>
    <scope>NUCLEOTIDE SEQUENCE [LARGE SCALE GENOMIC DNA]</scope>
    <source>
        <strain evidence="2 3">E1L3A</strain>
    </source>
</reference>